<keyword evidence="2" id="KW-0732">Signal</keyword>
<proteinExistence type="predicted"/>
<dbReference type="STRING" id="6669.E9G4L7"/>
<dbReference type="OMA" id="QEYPSAP"/>
<feature type="compositionally biased region" description="Low complexity" evidence="1">
    <location>
        <begin position="372"/>
        <end position="393"/>
    </location>
</feature>
<dbReference type="InParanoid" id="E9G4L7"/>
<accession>E9G4L7</accession>
<feature type="compositionally biased region" description="Polar residues" evidence="1">
    <location>
        <begin position="394"/>
        <end position="422"/>
    </location>
</feature>
<reference evidence="3 4" key="1">
    <citation type="journal article" date="2011" name="Science">
        <title>The ecoresponsive genome of Daphnia pulex.</title>
        <authorList>
            <person name="Colbourne J.K."/>
            <person name="Pfrender M.E."/>
            <person name="Gilbert D."/>
            <person name="Thomas W.K."/>
            <person name="Tucker A."/>
            <person name="Oakley T.H."/>
            <person name="Tokishita S."/>
            <person name="Aerts A."/>
            <person name="Arnold G.J."/>
            <person name="Basu M.K."/>
            <person name="Bauer D.J."/>
            <person name="Caceres C.E."/>
            <person name="Carmel L."/>
            <person name="Casola C."/>
            <person name="Choi J.H."/>
            <person name="Detter J.C."/>
            <person name="Dong Q."/>
            <person name="Dusheyko S."/>
            <person name="Eads B.D."/>
            <person name="Frohlich T."/>
            <person name="Geiler-Samerotte K.A."/>
            <person name="Gerlach D."/>
            <person name="Hatcher P."/>
            <person name="Jogdeo S."/>
            <person name="Krijgsveld J."/>
            <person name="Kriventseva E.V."/>
            <person name="Kultz D."/>
            <person name="Laforsch C."/>
            <person name="Lindquist E."/>
            <person name="Lopez J."/>
            <person name="Manak J.R."/>
            <person name="Muller J."/>
            <person name="Pangilinan J."/>
            <person name="Patwardhan R.P."/>
            <person name="Pitluck S."/>
            <person name="Pritham E.J."/>
            <person name="Rechtsteiner A."/>
            <person name="Rho M."/>
            <person name="Rogozin I.B."/>
            <person name="Sakarya O."/>
            <person name="Salamov A."/>
            <person name="Schaack S."/>
            <person name="Shapiro H."/>
            <person name="Shiga Y."/>
            <person name="Skalitzky C."/>
            <person name="Smith Z."/>
            <person name="Souvorov A."/>
            <person name="Sung W."/>
            <person name="Tang Z."/>
            <person name="Tsuchiya D."/>
            <person name="Tu H."/>
            <person name="Vos H."/>
            <person name="Wang M."/>
            <person name="Wolf Y.I."/>
            <person name="Yamagata H."/>
            <person name="Yamada T."/>
            <person name="Ye Y."/>
            <person name="Shaw J.R."/>
            <person name="Andrews J."/>
            <person name="Crease T.J."/>
            <person name="Tang H."/>
            <person name="Lucas S.M."/>
            <person name="Robertson H.M."/>
            <person name="Bork P."/>
            <person name="Koonin E.V."/>
            <person name="Zdobnov E.M."/>
            <person name="Grigoriev I.V."/>
            <person name="Lynch M."/>
            <person name="Boore J.L."/>
        </authorList>
    </citation>
    <scope>NUCLEOTIDE SEQUENCE [LARGE SCALE GENOMIC DNA]</scope>
</reference>
<organism evidence="3 4">
    <name type="scientific">Daphnia pulex</name>
    <name type="common">Water flea</name>
    <dbReference type="NCBI Taxonomy" id="6669"/>
    <lineage>
        <taxon>Eukaryota</taxon>
        <taxon>Metazoa</taxon>
        <taxon>Ecdysozoa</taxon>
        <taxon>Arthropoda</taxon>
        <taxon>Crustacea</taxon>
        <taxon>Branchiopoda</taxon>
        <taxon>Diplostraca</taxon>
        <taxon>Cladocera</taxon>
        <taxon>Anomopoda</taxon>
        <taxon>Daphniidae</taxon>
        <taxon>Daphnia</taxon>
    </lineage>
</organism>
<dbReference type="KEGG" id="dpx:DAPPUDRAFT_237866"/>
<feature type="compositionally biased region" description="Low complexity" evidence="1">
    <location>
        <begin position="314"/>
        <end position="335"/>
    </location>
</feature>
<feature type="compositionally biased region" description="Low complexity" evidence="1">
    <location>
        <begin position="450"/>
        <end position="462"/>
    </location>
</feature>
<feature type="signal peptide" evidence="2">
    <location>
        <begin position="1"/>
        <end position="19"/>
    </location>
</feature>
<dbReference type="EMBL" id="GL732532">
    <property type="protein sequence ID" value="EFX85318.1"/>
    <property type="molecule type" value="Genomic_DNA"/>
</dbReference>
<evidence type="ECO:0000313" key="3">
    <source>
        <dbReference type="EMBL" id="EFX85318.1"/>
    </source>
</evidence>
<dbReference type="OrthoDB" id="6379644at2759"/>
<keyword evidence="4" id="KW-1185">Reference proteome</keyword>
<feature type="region of interest" description="Disordered" evidence="1">
    <location>
        <begin position="28"/>
        <end position="61"/>
    </location>
</feature>
<feature type="chain" id="PRO_5003236648" evidence="2">
    <location>
        <begin position="20"/>
        <end position="527"/>
    </location>
</feature>
<gene>
    <name evidence="3" type="ORF">DAPPUDRAFT_237866</name>
</gene>
<evidence type="ECO:0000256" key="2">
    <source>
        <dbReference type="SAM" id="SignalP"/>
    </source>
</evidence>
<feature type="compositionally biased region" description="Polar residues" evidence="1">
    <location>
        <begin position="261"/>
        <end position="310"/>
    </location>
</feature>
<sequence>MSLKATVLLFSMLLTVAVAQYGSSAPLPPQLHQSHRPPPPLFGGKAPKKQQNRPTFTGSVPIFRPDAGLGPLPVPPLPFGPGPLPLPSGIGPLPLPVGQGPMPAQLATPSYYYASQSMDGFPSPFQPVGQIPSFQSPARPAWQTAPSFNSYGSTQPMNFAPQGIPPPVGPPIYLQQTTSSFGSVPSKFLSPPPPSSFLTPISFGGPANGPVFPSNSPMQPSFQMAQPAQYNPAQSYGTGPSSSMMQLQQGNDPSAFGTIPQREQSQQFAGPSSYSPQSYGFAVQQFSGPDLSSQSFGGNPQQSFVGSQQPVGPPAQTYSSASQQQSYGQAQSPQSFAQVVPQQSFASVEQTQQSFLPSQSFGQQASFEQNLGPSAPSQSYSSQQQSYGTASASFTPVESQQQTFAGPSESQQFVGVTSQSFAPSPVEGFPEMQASGNPSVPIYGVPPPSQQQQQSVPDFQQSHSQDNSTPIRQQQQSSAEFQMPMSYQSAAMVSPPLPDSSGPNNSGLTYDASNVMTRYVRFYVIMF</sequence>
<feature type="compositionally biased region" description="Polar residues" evidence="1">
    <location>
        <begin position="213"/>
        <end position="252"/>
    </location>
</feature>
<name>E9G4L7_DAPPU</name>
<feature type="compositionally biased region" description="Polar residues" evidence="1">
    <location>
        <begin position="336"/>
        <end position="371"/>
    </location>
</feature>
<dbReference type="HOGENOM" id="CLU_517065_0_0_1"/>
<evidence type="ECO:0000313" key="4">
    <source>
        <dbReference type="Proteomes" id="UP000000305"/>
    </source>
</evidence>
<dbReference type="Proteomes" id="UP000000305">
    <property type="component" value="Unassembled WGS sequence"/>
</dbReference>
<evidence type="ECO:0000256" key="1">
    <source>
        <dbReference type="SAM" id="MobiDB-lite"/>
    </source>
</evidence>
<protein>
    <submittedName>
        <fullName evidence="3">Uncharacterized protein</fullName>
    </submittedName>
</protein>
<feature type="region of interest" description="Disordered" evidence="1">
    <location>
        <begin position="208"/>
        <end position="508"/>
    </location>
</feature>
<dbReference type="AlphaFoldDB" id="E9G4L7"/>
<feature type="compositionally biased region" description="Polar residues" evidence="1">
    <location>
        <begin position="463"/>
        <end position="491"/>
    </location>
</feature>